<gene>
    <name evidence="5" type="ORF">AXF13_12675</name>
</gene>
<dbReference type="InterPro" id="IPR017896">
    <property type="entry name" value="4Fe4S_Fe-S-bd"/>
</dbReference>
<accession>A0A0X8JLC4</accession>
<protein>
    <submittedName>
        <fullName evidence="5">Hydrogenase</fullName>
    </submittedName>
</protein>
<evidence type="ECO:0000256" key="1">
    <source>
        <dbReference type="ARBA" id="ARBA00022723"/>
    </source>
</evidence>
<dbReference type="GO" id="GO:0051536">
    <property type="term" value="F:iron-sulfur cluster binding"/>
    <property type="evidence" value="ECO:0007669"/>
    <property type="project" value="UniProtKB-KW"/>
</dbReference>
<dbReference type="PROSITE" id="PS00198">
    <property type="entry name" value="4FE4S_FER_1"/>
    <property type="match status" value="2"/>
</dbReference>
<dbReference type="Pfam" id="PF17179">
    <property type="entry name" value="Fer4_22"/>
    <property type="match status" value="1"/>
</dbReference>
<organism evidence="5 6">
    <name type="scientific">Desulfovibrio fairfieldensis</name>
    <dbReference type="NCBI Taxonomy" id="44742"/>
    <lineage>
        <taxon>Bacteria</taxon>
        <taxon>Pseudomonadati</taxon>
        <taxon>Thermodesulfobacteriota</taxon>
        <taxon>Desulfovibrionia</taxon>
        <taxon>Desulfovibrionales</taxon>
        <taxon>Desulfovibrionaceae</taxon>
        <taxon>Desulfovibrio</taxon>
    </lineage>
</organism>
<evidence type="ECO:0000313" key="6">
    <source>
        <dbReference type="Proteomes" id="UP000069241"/>
    </source>
</evidence>
<proteinExistence type="predicted"/>
<keyword evidence="1" id="KW-0479">Metal-binding</keyword>
<dbReference type="KEGG" id="dfi:AXF13_12675"/>
<dbReference type="PANTHER" id="PTHR40447:SF1">
    <property type="entry name" value="ANAEROBIC SULFITE REDUCTASE SUBUNIT A"/>
    <property type="match status" value="1"/>
</dbReference>
<dbReference type="RefSeq" id="WP_009302573.1">
    <property type="nucleotide sequence ID" value="NZ_CP014229.1"/>
</dbReference>
<dbReference type="AlphaFoldDB" id="A0A0X8JLC4"/>
<keyword evidence="2" id="KW-0408">Iron</keyword>
<feature type="domain" description="4Fe-4S ferredoxin-type" evidence="4">
    <location>
        <begin position="316"/>
        <end position="344"/>
    </location>
</feature>
<reference evidence="6" key="1">
    <citation type="submission" date="2016-02" db="EMBL/GenBank/DDBJ databases">
        <authorList>
            <person name="Holder M.E."/>
            <person name="Ajami N.J."/>
            <person name="Petrosino J.F."/>
        </authorList>
    </citation>
    <scope>NUCLEOTIDE SEQUENCE [LARGE SCALE GENOMIC DNA]</scope>
    <source>
        <strain evidence="6">CCUG 45958</strain>
    </source>
</reference>
<evidence type="ECO:0000256" key="2">
    <source>
        <dbReference type="ARBA" id="ARBA00023004"/>
    </source>
</evidence>
<keyword evidence="6" id="KW-1185">Reference proteome</keyword>
<evidence type="ECO:0000256" key="3">
    <source>
        <dbReference type="ARBA" id="ARBA00023014"/>
    </source>
</evidence>
<feature type="domain" description="4Fe-4S ferredoxin-type" evidence="4">
    <location>
        <begin position="235"/>
        <end position="265"/>
    </location>
</feature>
<dbReference type="PROSITE" id="PS51379">
    <property type="entry name" value="4FE4S_FER_2"/>
    <property type="match status" value="2"/>
</dbReference>
<evidence type="ECO:0000259" key="4">
    <source>
        <dbReference type="PROSITE" id="PS51379"/>
    </source>
</evidence>
<dbReference type="PANTHER" id="PTHR40447">
    <property type="entry name" value="ANAEROBIC SULFITE REDUCTASE SUBUNIT A"/>
    <property type="match status" value="1"/>
</dbReference>
<dbReference type="EMBL" id="CP014229">
    <property type="protein sequence ID" value="AMD90910.1"/>
    <property type="molecule type" value="Genomic_DNA"/>
</dbReference>
<dbReference type="Proteomes" id="UP000069241">
    <property type="component" value="Chromosome"/>
</dbReference>
<dbReference type="InterPro" id="IPR017900">
    <property type="entry name" value="4Fe4S_Fe_S_CS"/>
</dbReference>
<sequence length="357" mass="38992">MSTTRFVTSDGLPALLAFLSQNGRRVLVPVEKPANKRSVVYEPWSRGMPFTLEKATVPPKAAVLPQCETLVSYKKSKDPENPERVTMSLDDSIEAQPTVVFACRPCDARGFSVLDRPYLQGPFADPYYKARREALTVVTITCASGCNTCFCHWVGGGPSSPEGSDVLMTEIEGGYVLQAVTPKGEELLAASDLPDGAEQFPLAEAARKAAWATLEPAPNIKGAPEKLAALFTDTEFWQSQTDRCLSCGACTYFCPTCYCFSITDEGEGLSEKGGRRLRSWDNCMSSLFTREASGHNPRMLKAFRMRNRVSHKFSTYPENWGAFSCNGCGRCISNCPVCLDIRAIVLAALNADQATAE</sequence>
<dbReference type="SUPFAM" id="SSF46548">
    <property type="entry name" value="alpha-helical ferredoxin"/>
    <property type="match status" value="1"/>
</dbReference>
<dbReference type="GO" id="GO:0046872">
    <property type="term" value="F:metal ion binding"/>
    <property type="evidence" value="ECO:0007669"/>
    <property type="project" value="UniProtKB-KW"/>
</dbReference>
<name>A0A0X8JLC4_9BACT</name>
<evidence type="ECO:0000313" key="5">
    <source>
        <dbReference type="EMBL" id="AMD90910.1"/>
    </source>
</evidence>
<keyword evidence="3" id="KW-0411">Iron-sulfur</keyword>
<dbReference type="STRING" id="44742.AXF13_12675"/>